<evidence type="ECO:0000313" key="17">
    <source>
        <dbReference type="EMBL" id="KAL2348766.1"/>
    </source>
</evidence>
<dbReference type="Gene3D" id="1.10.510.10">
    <property type="entry name" value="Transferase(Phosphotransferase) domain 1"/>
    <property type="match status" value="1"/>
</dbReference>
<evidence type="ECO:0000256" key="7">
    <source>
        <dbReference type="ARBA" id="ARBA00022737"/>
    </source>
</evidence>
<keyword evidence="7" id="KW-0677">Repeat</keyword>
<dbReference type="Proteomes" id="UP001603857">
    <property type="component" value="Unassembled WGS sequence"/>
</dbReference>
<reference evidence="17 18" key="1">
    <citation type="submission" date="2024-08" db="EMBL/GenBank/DDBJ databases">
        <title>Insights into the chromosomal genome structure of Flemingia macrophylla.</title>
        <authorList>
            <person name="Ding Y."/>
            <person name="Zhao Y."/>
            <person name="Bi W."/>
            <person name="Wu M."/>
            <person name="Zhao G."/>
            <person name="Gong Y."/>
            <person name="Li W."/>
            <person name="Zhang P."/>
        </authorList>
    </citation>
    <scope>NUCLEOTIDE SEQUENCE [LARGE SCALE GENOMIC DNA]</scope>
    <source>
        <strain evidence="17">DYQJB</strain>
        <tissue evidence="17">Leaf</tissue>
    </source>
</reference>
<dbReference type="PROSITE" id="PS00107">
    <property type="entry name" value="PROTEIN_KINASE_ATP"/>
    <property type="match status" value="1"/>
</dbReference>
<feature type="transmembrane region" description="Helical" evidence="15">
    <location>
        <begin position="494"/>
        <end position="517"/>
    </location>
</feature>
<dbReference type="PANTHER" id="PTHR27008">
    <property type="entry name" value="OS04G0122200 PROTEIN"/>
    <property type="match status" value="1"/>
</dbReference>
<comment type="similarity">
    <text evidence="2">Belongs to the RLP family.</text>
</comment>
<organism evidence="17 18">
    <name type="scientific">Flemingia macrophylla</name>
    <dbReference type="NCBI Taxonomy" id="520843"/>
    <lineage>
        <taxon>Eukaryota</taxon>
        <taxon>Viridiplantae</taxon>
        <taxon>Streptophyta</taxon>
        <taxon>Embryophyta</taxon>
        <taxon>Tracheophyta</taxon>
        <taxon>Spermatophyta</taxon>
        <taxon>Magnoliopsida</taxon>
        <taxon>eudicotyledons</taxon>
        <taxon>Gunneridae</taxon>
        <taxon>Pentapetalae</taxon>
        <taxon>rosids</taxon>
        <taxon>fabids</taxon>
        <taxon>Fabales</taxon>
        <taxon>Fabaceae</taxon>
        <taxon>Papilionoideae</taxon>
        <taxon>50 kb inversion clade</taxon>
        <taxon>NPAAA clade</taxon>
        <taxon>indigoferoid/millettioid clade</taxon>
        <taxon>Phaseoleae</taxon>
        <taxon>Flemingia</taxon>
    </lineage>
</organism>
<dbReference type="PROSITE" id="PS50011">
    <property type="entry name" value="PROTEIN_KINASE_DOM"/>
    <property type="match status" value="1"/>
</dbReference>
<evidence type="ECO:0000256" key="2">
    <source>
        <dbReference type="ARBA" id="ARBA00009592"/>
    </source>
</evidence>
<dbReference type="InterPro" id="IPR000719">
    <property type="entry name" value="Prot_kinase_dom"/>
</dbReference>
<evidence type="ECO:0000313" key="18">
    <source>
        <dbReference type="Proteomes" id="UP001603857"/>
    </source>
</evidence>
<keyword evidence="12 15" id="KW-0472">Membrane</keyword>
<evidence type="ECO:0000259" key="16">
    <source>
        <dbReference type="PROSITE" id="PS50011"/>
    </source>
</evidence>
<keyword evidence="10 14" id="KW-0067">ATP-binding</keyword>
<evidence type="ECO:0000256" key="9">
    <source>
        <dbReference type="ARBA" id="ARBA00022777"/>
    </source>
</evidence>
<keyword evidence="4" id="KW-0808">Transferase</keyword>
<evidence type="ECO:0000256" key="6">
    <source>
        <dbReference type="ARBA" id="ARBA00022729"/>
    </source>
</evidence>
<keyword evidence="5 15" id="KW-0812">Transmembrane</keyword>
<dbReference type="Pfam" id="PF00069">
    <property type="entry name" value="Pkinase"/>
    <property type="match status" value="1"/>
</dbReference>
<feature type="domain" description="Protein kinase" evidence="16">
    <location>
        <begin position="305"/>
        <end position="518"/>
    </location>
</feature>
<dbReference type="PANTHER" id="PTHR27008:SF523">
    <property type="entry name" value="LRR RECEPTOR-LIKE KINASE FAMILY PROTEIN"/>
    <property type="match status" value="1"/>
</dbReference>
<dbReference type="SUPFAM" id="SSF56112">
    <property type="entry name" value="Protein kinase-like (PK-like)"/>
    <property type="match status" value="1"/>
</dbReference>
<dbReference type="SUPFAM" id="SSF52058">
    <property type="entry name" value="L domain-like"/>
    <property type="match status" value="1"/>
</dbReference>
<evidence type="ECO:0000256" key="13">
    <source>
        <dbReference type="ARBA" id="ARBA00023180"/>
    </source>
</evidence>
<evidence type="ECO:0000256" key="4">
    <source>
        <dbReference type="ARBA" id="ARBA00022679"/>
    </source>
</evidence>
<keyword evidence="3" id="KW-0433">Leucine-rich repeat</keyword>
<keyword evidence="9" id="KW-0418">Kinase</keyword>
<dbReference type="GO" id="GO:0016020">
    <property type="term" value="C:membrane"/>
    <property type="evidence" value="ECO:0007669"/>
    <property type="project" value="UniProtKB-SubCell"/>
</dbReference>
<evidence type="ECO:0000256" key="5">
    <source>
        <dbReference type="ARBA" id="ARBA00022692"/>
    </source>
</evidence>
<dbReference type="InterPro" id="IPR032675">
    <property type="entry name" value="LRR_dom_sf"/>
</dbReference>
<evidence type="ECO:0000256" key="14">
    <source>
        <dbReference type="PROSITE-ProRule" id="PRU10141"/>
    </source>
</evidence>
<dbReference type="EMBL" id="JBGMDY010000001">
    <property type="protein sequence ID" value="KAL2348766.1"/>
    <property type="molecule type" value="Genomic_DNA"/>
</dbReference>
<dbReference type="AlphaFoldDB" id="A0ABD1NLI1"/>
<evidence type="ECO:0000256" key="12">
    <source>
        <dbReference type="ARBA" id="ARBA00023136"/>
    </source>
</evidence>
<name>A0ABD1NLI1_9FABA</name>
<dbReference type="FunFam" id="3.30.200.20:FF:000432">
    <property type="entry name" value="LRR receptor-like serine/threonine-protein kinase EFR"/>
    <property type="match status" value="1"/>
</dbReference>
<evidence type="ECO:0000256" key="1">
    <source>
        <dbReference type="ARBA" id="ARBA00004167"/>
    </source>
</evidence>
<dbReference type="InterPro" id="IPR051809">
    <property type="entry name" value="Plant_receptor-like_S/T_kinase"/>
</dbReference>
<evidence type="ECO:0000256" key="15">
    <source>
        <dbReference type="SAM" id="Phobius"/>
    </source>
</evidence>
<protein>
    <recommendedName>
        <fullName evidence="16">Protein kinase domain-containing protein</fullName>
    </recommendedName>
</protein>
<dbReference type="Gene3D" id="3.80.10.10">
    <property type="entry name" value="Ribonuclease Inhibitor"/>
    <property type="match status" value="1"/>
</dbReference>
<dbReference type="InterPro" id="IPR008271">
    <property type="entry name" value="Ser/Thr_kinase_AS"/>
</dbReference>
<sequence length="518" mass="57651">MENNNINGIIPTTFGKFQKMQKLVLYKNKLSGEIGSFIGNLSQLFYMDMGENMLEGNIPSSIGNCQNLQHLDLGKNNLTGIIPFEVFNLSSITTLMNLSQNSLSGSISEQVSNLINLNILDMSKNRLSSHIPENIGECIMLEYLYLQGSFLQGSIPSSLASLKSLRGLDLSQNRLSGSIPNDLQNISLLQYFNVSFNNLHGEVPTEGVFRNASEFVVTGNNKLCGGISELHLPLCPVHGKKHEKHHKFRLMAVIISVVSFLLILLIILVMYWTKKKSQKPSSESPTIDQLAKVSYQSLYNGTDGFSSTNLIGSGNFSSVYKGSIELEDNVVAIKVLKLQKKGAHKSFINECNALKNIKHRNLVQILTCCSSTDYKGQEFKALIFEYMRNGSLEQWLHPMLVNVEHSRTLSLDQRLNVMIDVASALHYLHHECEQLIIHCDLKPSNVLLDDNLIAHVSDFGIARLLSTINGTTSEQISSIGIKGTIGYAPPGISLFFEFLLFLINSHFCVLILFISIVY</sequence>
<keyword evidence="13" id="KW-0325">Glycoprotein</keyword>
<evidence type="ECO:0000256" key="8">
    <source>
        <dbReference type="ARBA" id="ARBA00022741"/>
    </source>
</evidence>
<dbReference type="GO" id="GO:0016301">
    <property type="term" value="F:kinase activity"/>
    <property type="evidence" value="ECO:0007669"/>
    <property type="project" value="UniProtKB-KW"/>
</dbReference>
<keyword evidence="6" id="KW-0732">Signal</keyword>
<keyword evidence="18" id="KW-1185">Reference proteome</keyword>
<dbReference type="FunFam" id="3.80.10.10:FF:000041">
    <property type="entry name" value="LRR receptor-like serine/threonine-protein kinase ERECTA"/>
    <property type="match status" value="1"/>
</dbReference>
<gene>
    <name evidence="17" type="ORF">Fmac_002766</name>
</gene>
<keyword evidence="8 14" id="KW-0547">Nucleotide-binding</keyword>
<dbReference type="FunFam" id="3.80.10.10:FF:000111">
    <property type="entry name" value="LRR receptor-like serine/threonine-protein kinase ERECTA"/>
    <property type="match status" value="1"/>
</dbReference>
<dbReference type="Pfam" id="PF00560">
    <property type="entry name" value="LRR_1"/>
    <property type="match status" value="2"/>
</dbReference>
<dbReference type="SMART" id="SM00369">
    <property type="entry name" value="LRR_TYP"/>
    <property type="match status" value="3"/>
</dbReference>
<dbReference type="PROSITE" id="PS51450">
    <property type="entry name" value="LRR"/>
    <property type="match status" value="1"/>
</dbReference>
<evidence type="ECO:0000256" key="10">
    <source>
        <dbReference type="ARBA" id="ARBA00022840"/>
    </source>
</evidence>
<dbReference type="Pfam" id="PF13855">
    <property type="entry name" value="LRR_8"/>
    <property type="match status" value="1"/>
</dbReference>
<accession>A0ABD1NLI1</accession>
<dbReference type="InterPro" id="IPR017441">
    <property type="entry name" value="Protein_kinase_ATP_BS"/>
</dbReference>
<keyword evidence="11 15" id="KW-1133">Transmembrane helix</keyword>
<evidence type="ECO:0000256" key="11">
    <source>
        <dbReference type="ARBA" id="ARBA00022989"/>
    </source>
</evidence>
<dbReference type="SMART" id="SM00220">
    <property type="entry name" value="S_TKc"/>
    <property type="match status" value="1"/>
</dbReference>
<evidence type="ECO:0000256" key="3">
    <source>
        <dbReference type="ARBA" id="ARBA00022614"/>
    </source>
</evidence>
<dbReference type="GO" id="GO:0005524">
    <property type="term" value="F:ATP binding"/>
    <property type="evidence" value="ECO:0007669"/>
    <property type="project" value="UniProtKB-UniRule"/>
</dbReference>
<feature type="binding site" evidence="14">
    <location>
        <position position="334"/>
    </location>
    <ligand>
        <name>ATP</name>
        <dbReference type="ChEBI" id="CHEBI:30616"/>
    </ligand>
</feature>
<comment type="caution">
    <text evidence="17">The sequence shown here is derived from an EMBL/GenBank/DDBJ whole genome shotgun (WGS) entry which is preliminary data.</text>
</comment>
<dbReference type="InterPro" id="IPR011009">
    <property type="entry name" value="Kinase-like_dom_sf"/>
</dbReference>
<dbReference type="InterPro" id="IPR001611">
    <property type="entry name" value="Leu-rich_rpt"/>
</dbReference>
<proteinExistence type="inferred from homology"/>
<feature type="transmembrane region" description="Helical" evidence="15">
    <location>
        <begin position="250"/>
        <end position="272"/>
    </location>
</feature>
<comment type="subcellular location">
    <subcellularLocation>
        <location evidence="1">Membrane</location>
        <topology evidence="1">Single-pass membrane protein</topology>
    </subcellularLocation>
</comment>
<dbReference type="Gene3D" id="3.30.200.20">
    <property type="entry name" value="Phosphorylase Kinase, domain 1"/>
    <property type="match status" value="1"/>
</dbReference>
<dbReference type="InterPro" id="IPR003591">
    <property type="entry name" value="Leu-rich_rpt_typical-subtyp"/>
</dbReference>
<dbReference type="PROSITE" id="PS00108">
    <property type="entry name" value="PROTEIN_KINASE_ST"/>
    <property type="match status" value="1"/>
</dbReference>
<dbReference type="PRINTS" id="PR00019">
    <property type="entry name" value="LEURICHRPT"/>
</dbReference>